<organism evidence="1 2">
    <name type="scientific">Grifola frondosa</name>
    <name type="common">Maitake</name>
    <name type="synonym">Polyporus frondosus</name>
    <dbReference type="NCBI Taxonomy" id="5627"/>
    <lineage>
        <taxon>Eukaryota</taxon>
        <taxon>Fungi</taxon>
        <taxon>Dikarya</taxon>
        <taxon>Basidiomycota</taxon>
        <taxon>Agaricomycotina</taxon>
        <taxon>Agaricomycetes</taxon>
        <taxon>Polyporales</taxon>
        <taxon>Grifolaceae</taxon>
        <taxon>Grifola</taxon>
    </lineage>
</organism>
<reference evidence="1 2" key="1">
    <citation type="submission" date="2016-03" db="EMBL/GenBank/DDBJ databases">
        <title>Whole genome sequencing of Grifola frondosa 9006-11.</title>
        <authorList>
            <person name="Min B."/>
            <person name="Park H."/>
            <person name="Kim J.-G."/>
            <person name="Cho H."/>
            <person name="Oh Y.-L."/>
            <person name="Kong W.-S."/>
            <person name="Choi I.-G."/>
        </authorList>
    </citation>
    <scope>NUCLEOTIDE SEQUENCE [LARGE SCALE GENOMIC DNA]</scope>
    <source>
        <strain evidence="1 2">9006-11</strain>
    </source>
</reference>
<dbReference type="AlphaFoldDB" id="A0A1C7M3V7"/>
<dbReference type="EMBL" id="LUGG01000011">
    <property type="protein sequence ID" value="OBZ71177.1"/>
    <property type="molecule type" value="Genomic_DNA"/>
</dbReference>
<comment type="caution">
    <text evidence="1">The sequence shown here is derived from an EMBL/GenBank/DDBJ whole genome shotgun (WGS) entry which is preliminary data.</text>
</comment>
<gene>
    <name evidence="1" type="ORF">A0H81_08650</name>
</gene>
<name>A0A1C7M3V7_GRIFR</name>
<keyword evidence="2" id="KW-1185">Reference proteome</keyword>
<sequence length="139" mass="15517">MLPVTLTLVRWSGSHSSTTLTSIYPPRIGYATLRYLAPPGPYRLDIARHNVKAQSTLLLRRVWLTPEDVLRSACIFDPSDMQTHTLLKATERIQQSSSAASTVSISLRSCFLTSIFSFSARSWNLIKFLERVSADVGDS</sequence>
<accession>A0A1C7M3V7</accession>
<protein>
    <submittedName>
        <fullName evidence="1">Uncharacterized protein</fullName>
    </submittedName>
</protein>
<dbReference type="Proteomes" id="UP000092993">
    <property type="component" value="Unassembled WGS sequence"/>
</dbReference>
<proteinExistence type="predicted"/>
<evidence type="ECO:0000313" key="1">
    <source>
        <dbReference type="EMBL" id="OBZ71177.1"/>
    </source>
</evidence>
<evidence type="ECO:0000313" key="2">
    <source>
        <dbReference type="Proteomes" id="UP000092993"/>
    </source>
</evidence>